<evidence type="ECO:0000256" key="2">
    <source>
        <dbReference type="ARBA" id="ARBA00022763"/>
    </source>
</evidence>
<dbReference type="CDD" id="cd06529">
    <property type="entry name" value="S24_LexA-like"/>
    <property type="match status" value="1"/>
</dbReference>
<evidence type="ECO:0000256" key="6">
    <source>
        <dbReference type="ARBA" id="ARBA00023125"/>
    </source>
</evidence>
<dbReference type="Gene3D" id="2.10.109.10">
    <property type="entry name" value="Umud Fragment, subunit A"/>
    <property type="match status" value="1"/>
</dbReference>
<dbReference type="GO" id="GO:0016787">
    <property type="term" value="F:hydrolase activity"/>
    <property type="evidence" value="ECO:0007669"/>
    <property type="project" value="UniProtKB-KW"/>
</dbReference>
<dbReference type="GO" id="GO:0003677">
    <property type="term" value="F:DNA binding"/>
    <property type="evidence" value="ECO:0007669"/>
    <property type="project" value="UniProtKB-KW"/>
</dbReference>
<keyword evidence="5" id="KW-0805">Transcription regulation</keyword>
<dbReference type="InterPro" id="IPR039418">
    <property type="entry name" value="LexA-like"/>
</dbReference>
<evidence type="ECO:0000313" key="12">
    <source>
        <dbReference type="EMBL" id="EHQ08289.1"/>
    </source>
</evidence>
<evidence type="ECO:0000256" key="8">
    <source>
        <dbReference type="ARBA" id="ARBA00023204"/>
    </source>
</evidence>
<dbReference type="InterPro" id="IPR015927">
    <property type="entry name" value="Peptidase_S24_S26A/B/C"/>
</dbReference>
<reference evidence="12 13" key="1">
    <citation type="submission" date="2011-10" db="EMBL/GenBank/DDBJ databases">
        <title>The Improved High-Quality Draft genome of Leptonema illini DSM 21528.</title>
        <authorList>
            <consortium name="US DOE Joint Genome Institute (JGI-PGF)"/>
            <person name="Lucas S."/>
            <person name="Copeland A."/>
            <person name="Lapidus A."/>
            <person name="Glavina del Rio T."/>
            <person name="Dalin E."/>
            <person name="Tice H."/>
            <person name="Bruce D."/>
            <person name="Goodwin L."/>
            <person name="Pitluck S."/>
            <person name="Peters L."/>
            <person name="Mikhailova N."/>
            <person name="Held B."/>
            <person name="Kyrpides N."/>
            <person name="Mavromatis K."/>
            <person name="Ivanova N."/>
            <person name="Markowitz V."/>
            <person name="Cheng J.-F."/>
            <person name="Hugenholtz P."/>
            <person name="Woyke T."/>
            <person name="Wu D."/>
            <person name="Gronow S."/>
            <person name="Wellnitz S."/>
            <person name="Brambilla E.-M."/>
            <person name="Klenk H.-P."/>
            <person name="Eisen J.A."/>
        </authorList>
    </citation>
    <scope>NUCLEOTIDE SEQUENCE [LARGE SCALE GENOMIC DNA]</scope>
    <source>
        <strain evidence="12 13">DSM 21528</strain>
    </source>
</reference>
<keyword evidence="6" id="KW-0238">DNA-binding</keyword>
<evidence type="ECO:0000256" key="9">
    <source>
        <dbReference type="ARBA" id="ARBA00023236"/>
    </source>
</evidence>
<protein>
    <submittedName>
        <fullName evidence="12">Phage repressor like transcriptional regulator, XRE family</fullName>
    </submittedName>
</protein>
<dbReference type="STRING" id="183.GCA_002009735_02065"/>
<keyword evidence="4 10" id="KW-0068">Autocatalytic cleavage</keyword>
<keyword evidence="13" id="KW-1185">Reference proteome</keyword>
<dbReference type="InterPro" id="IPR001387">
    <property type="entry name" value="Cro/C1-type_HTH"/>
</dbReference>
<dbReference type="GO" id="GO:0009432">
    <property type="term" value="P:SOS response"/>
    <property type="evidence" value="ECO:0007669"/>
    <property type="project" value="UniProtKB-KW"/>
</dbReference>
<dbReference type="GO" id="GO:0006281">
    <property type="term" value="P:DNA repair"/>
    <property type="evidence" value="ECO:0007669"/>
    <property type="project" value="UniProtKB-KW"/>
</dbReference>
<dbReference type="SUPFAM" id="SSF47413">
    <property type="entry name" value="lambda repressor-like DNA-binding domains"/>
    <property type="match status" value="1"/>
</dbReference>
<keyword evidence="8" id="KW-0234">DNA repair</keyword>
<evidence type="ECO:0000256" key="1">
    <source>
        <dbReference type="ARBA" id="ARBA00007484"/>
    </source>
</evidence>
<comment type="similarity">
    <text evidence="1 10">Belongs to the peptidase S24 family.</text>
</comment>
<evidence type="ECO:0000256" key="7">
    <source>
        <dbReference type="ARBA" id="ARBA00023163"/>
    </source>
</evidence>
<feature type="domain" description="HTH cro/C1-type" evidence="11">
    <location>
        <begin position="15"/>
        <end position="70"/>
    </location>
</feature>
<keyword evidence="3 10" id="KW-0378">Hydrolase</keyword>
<accession>H2CKI4</accession>
<evidence type="ECO:0000256" key="5">
    <source>
        <dbReference type="ARBA" id="ARBA00023015"/>
    </source>
</evidence>
<dbReference type="InterPro" id="IPR006197">
    <property type="entry name" value="Peptidase_S24_LexA"/>
</dbReference>
<evidence type="ECO:0000313" key="13">
    <source>
        <dbReference type="Proteomes" id="UP000005737"/>
    </source>
</evidence>
<dbReference type="Pfam" id="PF12844">
    <property type="entry name" value="HTH_19"/>
    <property type="match status" value="1"/>
</dbReference>
<dbReference type="Gene3D" id="1.10.260.40">
    <property type="entry name" value="lambda repressor-like DNA-binding domains"/>
    <property type="match status" value="1"/>
</dbReference>
<dbReference type="Proteomes" id="UP000005737">
    <property type="component" value="Unassembled WGS sequence"/>
</dbReference>
<dbReference type="GO" id="GO:0006355">
    <property type="term" value="P:regulation of DNA-templated transcription"/>
    <property type="evidence" value="ECO:0007669"/>
    <property type="project" value="InterPro"/>
</dbReference>
<dbReference type="PANTHER" id="PTHR40661:SF3">
    <property type="entry name" value="FELS-1 PROPHAGE TRANSCRIPTIONAL REGULATOR"/>
    <property type="match status" value="1"/>
</dbReference>
<dbReference type="Pfam" id="PF00717">
    <property type="entry name" value="Peptidase_S24"/>
    <property type="match status" value="1"/>
</dbReference>
<sequence length="258" mass="28349">MLRIRSWRFFLKDRIKAIIDHLGISQSEFAKRAHISTGRLSDLLSGRVKSLSAEAIASVHRAFSVDTNWLLTGEGKMFHTVTRPQHLDDIVEGQIIPPTSAPSDDLPEGWIAVDSLPKIVLRYYPGGIPAGPLDLADDYYELVQVPMTGAVGPGCIMIRVRGNSMIGAGIYDNDIMCVDTGKRHPENGDVVVVTVDGESTVKYWYQDGDRVILCPDSELHDPIDVTGREIIVNGTVTEVKRFVKKGKPMPKNGNGNGK</sequence>
<dbReference type="SMART" id="SM00530">
    <property type="entry name" value="HTH_XRE"/>
    <property type="match status" value="1"/>
</dbReference>
<dbReference type="InterPro" id="IPR036286">
    <property type="entry name" value="LexA/Signal_pep-like_sf"/>
</dbReference>
<keyword evidence="7" id="KW-0804">Transcription</keyword>
<keyword evidence="2" id="KW-0227">DNA damage</keyword>
<dbReference type="PRINTS" id="PR00726">
    <property type="entry name" value="LEXASERPTASE"/>
</dbReference>
<dbReference type="HOGENOM" id="CLU_066192_1_2_12"/>
<evidence type="ECO:0000256" key="10">
    <source>
        <dbReference type="RuleBase" id="RU003991"/>
    </source>
</evidence>
<evidence type="ECO:0000259" key="11">
    <source>
        <dbReference type="PROSITE" id="PS50943"/>
    </source>
</evidence>
<dbReference type="InterPro" id="IPR010982">
    <property type="entry name" value="Lambda_DNA-bd_dom_sf"/>
</dbReference>
<dbReference type="AlphaFoldDB" id="H2CKI4"/>
<evidence type="ECO:0000256" key="4">
    <source>
        <dbReference type="ARBA" id="ARBA00022813"/>
    </source>
</evidence>
<dbReference type="CDD" id="cd00093">
    <property type="entry name" value="HTH_XRE"/>
    <property type="match status" value="1"/>
</dbReference>
<dbReference type="SUPFAM" id="SSF51306">
    <property type="entry name" value="LexA/Signal peptidase"/>
    <property type="match status" value="1"/>
</dbReference>
<proteinExistence type="inferred from homology"/>
<dbReference type="PROSITE" id="PS50943">
    <property type="entry name" value="HTH_CROC1"/>
    <property type="match status" value="1"/>
</dbReference>
<dbReference type="EMBL" id="JH597773">
    <property type="protein sequence ID" value="EHQ08289.1"/>
    <property type="molecule type" value="Genomic_DNA"/>
</dbReference>
<dbReference type="PANTHER" id="PTHR40661">
    <property type="match status" value="1"/>
</dbReference>
<keyword evidence="9" id="KW-0742">SOS response</keyword>
<evidence type="ECO:0000256" key="3">
    <source>
        <dbReference type="ARBA" id="ARBA00022801"/>
    </source>
</evidence>
<name>H2CKI4_9LEPT</name>
<organism evidence="12 13">
    <name type="scientific">Leptonema illini DSM 21528</name>
    <dbReference type="NCBI Taxonomy" id="929563"/>
    <lineage>
        <taxon>Bacteria</taxon>
        <taxon>Pseudomonadati</taxon>
        <taxon>Spirochaetota</taxon>
        <taxon>Spirochaetia</taxon>
        <taxon>Leptospirales</taxon>
        <taxon>Leptospiraceae</taxon>
        <taxon>Leptonema</taxon>
    </lineage>
</organism>
<gene>
    <name evidence="12" type="ORF">Lepil_3632</name>
</gene>